<name>A0A0E9RQR9_ANGAN</name>
<proteinExistence type="predicted"/>
<keyword evidence="1" id="KW-1133">Transmembrane helix</keyword>
<evidence type="ECO:0000256" key="1">
    <source>
        <dbReference type="SAM" id="Phobius"/>
    </source>
</evidence>
<keyword evidence="1" id="KW-0812">Transmembrane</keyword>
<protein>
    <submittedName>
        <fullName evidence="2">Uncharacterized protein</fullName>
    </submittedName>
</protein>
<organism evidence="2">
    <name type="scientific">Anguilla anguilla</name>
    <name type="common">European freshwater eel</name>
    <name type="synonym">Muraena anguilla</name>
    <dbReference type="NCBI Taxonomy" id="7936"/>
    <lineage>
        <taxon>Eukaryota</taxon>
        <taxon>Metazoa</taxon>
        <taxon>Chordata</taxon>
        <taxon>Craniata</taxon>
        <taxon>Vertebrata</taxon>
        <taxon>Euteleostomi</taxon>
        <taxon>Actinopterygii</taxon>
        <taxon>Neopterygii</taxon>
        <taxon>Teleostei</taxon>
        <taxon>Anguilliformes</taxon>
        <taxon>Anguillidae</taxon>
        <taxon>Anguilla</taxon>
    </lineage>
</organism>
<evidence type="ECO:0000313" key="2">
    <source>
        <dbReference type="EMBL" id="JAH31459.1"/>
    </source>
</evidence>
<reference evidence="2" key="1">
    <citation type="submission" date="2014-11" db="EMBL/GenBank/DDBJ databases">
        <authorList>
            <person name="Amaro Gonzalez C."/>
        </authorList>
    </citation>
    <scope>NUCLEOTIDE SEQUENCE</scope>
</reference>
<reference evidence="2" key="2">
    <citation type="journal article" date="2015" name="Fish Shellfish Immunol.">
        <title>Early steps in the European eel (Anguilla anguilla)-Vibrio vulnificus interaction in the gills: Role of the RtxA13 toxin.</title>
        <authorList>
            <person name="Callol A."/>
            <person name="Pajuelo D."/>
            <person name="Ebbesson L."/>
            <person name="Teles M."/>
            <person name="MacKenzie S."/>
            <person name="Amaro C."/>
        </authorList>
    </citation>
    <scope>NUCLEOTIDE SEQUENCE</scope>
</reference>
<dbReference type="AlphaFoldDB" id="A0A0E9RQR9"/>
<feature type="transmembrane region" description="Helical" evidence="1">
    <location>
        <begin position="7"/>
        <end position="25"/>
    </location>
</feature>
<dbReference type="EMBL" id="GBXM01077118">
    <property type="protein sequence ID" value="JAH31459.1"/>
    <property type="molecule type" value="Transcribed_RNA"/>
</dbReference>
<accession>A0A0E9RQR9</accession>
<keyword evidence="1" id="KW-0472">Membrane</keyword>
<sequence>MFCSQNVSVNVTASFTFYLFIYFLTNQMLPITMFPALN</sequence>